<dbReference type="Gene3D" id="2.30.30.830">
    <property type="match status" value="1"/>
</dbReference>
<dbReference type="PIRSF" id="PIRSF016481">
    <property type="entry name" value="Pilus_assembly_PilP"/>
    <property type="match status" value="1"/>
</dbReference>
<evidence type="ECO:0000313" key="2">
    <source>
        <dbReference type="EMBL" id="QMT39547.1"/>
    </source>
</evidence>
<gene>
    <name evidence="2" type="ORF">H3L94_06580</name>
</gene>
<dbReference type="InterPro" id="IPR007446">
    <property type="entry name" value="PilP"/>
</dbReference>
<dbReference type="RefSeq" id="WP_182121365.1">
    <property type="nucleotide sequence ID" value="NZ_CP059567.1"/>
</dbReference>
<dbReference type="AlphaFoldDB" id="A0A7D7SGT4"/>
<dbReference type="EMBL" id="CP059567">
    <property type="protein sequence ID" value="QMT39547.1"/>
    <property type="molecule type" value="Genomic_DNA"/>
</dbReference>
<protein>
    <submittedName>
        <fullName evidence="2">Pilus assembly protein PilP</fullName>
    </submittedName>
</protein>
<dbReference type="Pfam" id="PF04351">
    <property type="entry name" value="PilP"/>
    <property type="match status" value="1"/>
</dbReference>
<reference evidence="2 3" key="1">
    <citation type="submission" date="2020-07" db="EMBL/GenBank/DDBJ databases">
        <title>Genomic diversity of species in the Neisseriaceae family.</title>
        <authorList>
            <person name="Vincent A.T."/>
            <person name="Bernet E."/>
            <person name="Veyrier F.J."/>
        </authorList>
    </citation>
    <scope>NUCLEOTIDE SEQUENCE [LARGE SCALE GENOMIC DNA]</scope>
    <source>
        <strain evidence="2 3">DSM 22244</strain>
    </source>
</reference>
<feature type="region of interest" description="Disordered" evidence="1">
    <location>
        <begin position="159"/>
        <end position="180"/>
    </location>
</feature>
<name>A0A7D7SGT4_9NEIS</name>
<evidence type="ECO:0000256" key="1">
    <source>
        <dbReference type="SAM" id="MobiDB-lite"/>
    </source>
</evidence>
<accession>A0A7D7SGT4</accession>
<proteinExistence type="predicted"/>
<feature type="compositionally biased region" description="Basic and acidic residues" evidence="1">
    <location>
        <begin position="159"/>
        <end position="171"/>
    </location>
</feature>
<sequence length="180" mass="20045">MKANLLSFPIVCCLAACSMPGSDLDDWMQETQRQAENSVRPVEVPTLSKPAQYIDPVINGLNVFDPKRIRANQQTGVNAPNPNRVKEILENFSLESVRYVGSIKRGNQVSAFIEANNHTYTVRIGNYIGQNHGRITAITPDKIIVNELVENSYGEWENRPAELGLNEKTEDSTGNQSKTN</sequence>
<dbReference type="KEGG" id="nsg:H3L94_06580"/>
<organism evidence="2 3">
    <name type="scientific">Neisseria shayeganii</name>
    <dbReference type="NCBI Taxonomy" id="607712"/>
    <lineage>
        <taxon>Bacteria</taxon>
        <taxon>Pseudomonadati</taxon>
        <taxon>Pseudomonadota</taxon>
        <taxon>Betaproteobacteria</taxon>
        <taxon>Neisseriales</taxon>
        <taxon>Neisseriaceae</taxon>
        <taxon>Neisseria</taxon>
    </lineage>
</organism>
<dbReference type="Proteomes" id="UP000514752">
    <property type="component" value="Chromosome"/>
</dbReference>
<evidence type="ECO:0000313" key="3">
    <source>
        <dbReference type="Proteomes" id="UP000514752"/>
    </source>
</evidence>